<dbReference type="Pfam" id="PF24390">
    <property type="entry name" value="PRTase-CE"/>
    <property type="match status" value="1"/>
</dbReference>
<gene>
    <name evidence="2" type="ORF">KDM90_02520</name>
</gene>
<sequence>MNQSDDLKLKRAVQLLCSTGIRRPMSMEKIKIWLKQFDPGPEQTLALLILRHLIYRTTDQIESSLIQALRKMTLHFATNNSDREEFNWKDILGGKTNLSFIFGPPAHEYTKPGKSGELVIRLLKQIFPLDSNQIQYPGTITKLEEDERYLMIDDGTFTGDQLSGVIEQFGGMMKSPGKTGIIVSIAHEKALEKLQKTYPGIPIFFGEKMSHLDGLLELSNRWISEGNWPYIEITPYEVYQSVVETKCRFEEKQPLGYAGLGLLVAYEHGIPDDSLQFLWCKSESWTPLFNR</sequence>
<name>A0A941E0P0_9BURK</name>
<evidence type="ECO:0000259" key="1">
    <source>
        <dbReference type="Pfam" id="PF24390"/>
    </source>
</evidence>
<reference evidence="2" key="1">
    <citation type="submission" date="2021-04" db="EMBL/GenBank/DDBJ databases">
        <title>novel species isolated from subtropical streams in China.</title>
        <authorList>
            <person name="Lu H."/>
        </authorList>
    </citation>
    <scope>NUCLEOTIDE SEQUENCE</scope>
    <source>
        <strain evidence="2">FT137W</strain>
    </source>
</reference>
<dbReference type="Proteomes" id="UP000678545">
    <property type="component" value="Unassembled WGS sequence"/>
</dbReference>
<dbReference type="AlphaFoldDB" id="A0A941E0P0"/>
<proteinExistence type="predicted"/>
<organism evidence="2 3">
    <name type="scientific">Undibacterium fentianense</name>
    <dbReference type="NCBI Taxonomy" id="2828728"/>
    <lineage>
        <taxon>Bacteria</taxon>
        <taxon>Pseudomonadati</taxon>
        <taxon>Pseudomonadota</taxon>
        <taxon>Betaproteobacteria</taxon>
        <taxon>Burkholderiales</taxon>
        <taxon>Oxalobacteraceae</taxon>
        <taxon>Undibacterium</taxon>
    </lineage>
</organism>
<evidence type="ECO:0000313" key="3">
    <source>
        <dbReference type="Proteomes" id="UP000678545"/>
    </source>
</evidence>
<accession>A0A941E0P0</accession>
<protein>
    <recommendedName>
        <fullName evidence="1">PRTase-CE domain-containing protein</fullName>
    </recommendedName>
</protein>
<feature type="domain" description="PRTase-CE" evidence="1">
    <location>
        <begin position="30"/>
        <end position="291"/>
    </location>
</feature>
<dbReference type="InterPro" id="IPR056920">
    <property type="entry name" value="PRTase-CE"/>
</dbReference>
<dbReference type="EMBL" id="JAGSPJ010000001">
    <property type="protein sequence ID" value="MBR7798882.1"/>
    <property type="molecule type" value="Genomic_DNA"/>
</dbReference>
<dbReference type="RefSeq" id="WP_212674006.1">
    <property type="nucleotide sequence ID" value="NZ_JAGSPJ010000001.1"/>
</dbReference>
<evidence type="ECO:0000313" key="2">
    <source>
        <dbReference type="EMBL" id="MBR7798882.1"/>
    </source>
</evidence>
<comment type="caution">
    <text evidence="2">The sequence shown here is derived from an EMBL/GenBank/DDBJ whole genome shotgun (WGS) entry which is preliminary data.</text>
</comment>
<keyword evidence="3" id="KW-1185">Reference proteome</keyword>